<dbReference type="AlphaFoldDB" id="A0A2A4HYJ5"/>
<dbReference type="InterPro" id="IPR030048">
    <property type="entry name" value="SurE"/>
</dbReference>
<feature type="binding site" evidence="7">
    <location>
        <position position="40"/>
    </location>
    <ligand>
        <name>a divalent metal cation</name>
        <dbReference type="ChEBI" id="CHEBI:60240"/>
    </ligand>
</feature>
<dbReference type="GO" id="GO:0004309">
    <property type="term" value="F:exopolyphosphatase activity"/>
    <property type="evidence" value="ECO:0007669"/>
    <property type="project" value="TreeGrafter"/>
</dbReference>
<evidence type="ECO:0000256" key="1">
    <source>
        <dbReference type="ARBA" id="ARBA00000815"/>
    </source>
</evidence>
<evidence type="ECO:0000256" key="6">
    <source>
        <dbReference type="ARBA" id="ARBA00022801"/>
    </source>
</evidence>
<dbReference type="InterPro" id="IPR036523">
    <property type="entry name" value="SurE-like_sf"/>
</dbReference>
<dbReference type="GO" id="GO:0008253">
    <property type="term" value="F:5'-nucleotidase activity"/>
    <property type="evidence" value="ECO:0007669"/>
    <property type="project" value="UniProtKB-UniRule"/>
</dbReference>
<comment type="similarity">
    <text evidence="2 7">Belongs to the SurE nucleotidase family.</text>
</comment>
<dbReference type="Proteomes" id="UP000218784">
    <property type="component" value="Unassembled WGS sequence"/>
</dbReference>
<dbReference type="EC" id="3.1.3.5" evidence="7"/>
<comment type="caution">
    <text evidence="9">The sequence shown here is derived from an EMBL/GenBank/DDBJ whole genome shotgun (WGS) entry which is preliminary data.</text>
</comment>
<keyword evidence="5 7" id="KW-0547">Nucleotide-binding</keyword>
<gene>
    <name evidence="7" type="primary">surE</name>
    <name evidence="9" type="ORF">COA17_11325</name>
</gene>
<dbReference type="InterPro" id="IPR002828">
    <property type="entry name" value="SurE-like_Pase/nucleotidase"/>
</dbReference>
<dbReference type="SUPFAM" id="SSF64167">
    <property type="entry name" value="SurE-like"/>
    <property type="match status" value="1"/>
</dbReference>
<evidence type="ECO:0000256" key="5">
    <source>
        <dbReference type="ARBA" id="ARBA00022741"/>
    </source>
</evidence>
<comment type="catalytic activity">
    <reaction evidence="1 7">
        <text>a ribonucleoside 5'-phosphate + H2O = a ribonucleoside + phosphate</text>
        <dbReference type="Rhea" id="RHEA:12484"/>
        <dbReference type="ChEBI" id="CHEBI:15377"/>
        <dbReference type="ChEBI" id="CHEBI:18254"/>
        <dbReference type="ChEBI" id="CHEBI:43474"/>
        <dbReference type="ChEBI" id="CHEBI:58043"/>
        <dbReference type="EC" id="3.1.3.5"/>
    </reaction>
</comment>
<dbReference type="PANTHER" id="PTHR30457">
    <property type="entry name" value="5'-NUCLEOTIDASE SURE"/>
    <property type="match status" value="1"/>
</dbReference>
<feature type="domain" description="Survival protein SurE-like phosphatase/nucleotidase" evidence="8">
    <location>
        <begin position="3"/>
        <end position="189"/>
    </location>
</feature>
<dbReference type="RefSeq" id="WP_096612518.1">
    <property type="nucleotide sequence ID" value="NZ_NWVD01000004.1"/>
</dbReference>
<feature type="binding site" evidence="7">
    <location>
        <position position="8"/>
    </location>
    <ligand>
        <name>a divalent metal cation</name>
        <dbReference type="ChEBI" id="CHEBI:60240"/>
    </ligand>
</feature>
<proteinExistence type="inferred from homology"/>
<organism evidence="9 10">
    <name type="scientific">Sphingomonas ginsenosidimutans</name>
    <dbReference type="NCBI Taxonomy" id="862134"/>
    <lineage>
        <taxon>Bacteria</taxon>
        <taxon>Pseudomonadati</taxon>
        <taxon>Pseudomonadota</taxon>
        <taxon>Alphaproteobacteria</taxon>
        <taxon>Sphingomonadales</taxon>
        <taxon>Sphingomonadaceae</taxon>
        <taxon>Sphingomonas</taxon>
    </lineage>
</organism>
<evidence type="ECO:0000259" key="8">
    <source>
        <dbReference type="Pfam" id="PF01975"/>
    </source>
</evidence>
<feature type="binding site" evidence="7">
    <location>
        <position position="9"/>
    </location>
    <ligand>
        <name>a divalent metal cation</name>
        <dbReference type="ChEBI" id="CHEBI:60240"/>
    </ligand>
</feature>
<accession>A0A2A4HYJ5</accession>
<dbReference type="GO" id="GO:0005737">
    <property type="term" value="C:cytoplasm"/>
    <property type="evidence" value="ECO:0007669"/>
    <property type="project" value="UniProtKB-SubCell"/>
</dbReference>
<dbReference type="NCBIfam" id="TIGR00087">
    <property type="entry name" value="surE"/>
    <property type="match status" value="1"/>
</dbReference>
<evidence type="ECO:0000313" key="10">
    <source>
        <dbReference type="Proteomes" id="UP000218784"/>
    </source>
</evidence>
<evidence type="ECO:0000256" key="7">
    <source>
        <dbReference type="HAMAP-Rule" id="MF_00060"/>
    </source>
</evidence>
<name>A0A2A4HYJ5_9SPHN</name>
<evidence type="ECO:0000256" key="2">
    <source>
        <dbReference type="ARBA" id="ARBA00011062"/>
    </source>
</evidence>
<dbReference type="Pfam" id="PF01975">
    <property type="entry name" value="SurE"/>
    <property type="match status" value="1"/>
</dbReference>
<dbReference type="GO" id="GO:0008254">
    <property type="term" value="F:3'-nucleotidase activity"/>
    <property type="evidence" value="ECO:0007669"/>
    <property type="project" value="TreeGrafter"/>
</dbReference>
<keyword evidence="10" id="KW-1185">Reference proteome</keyword>
<feature type="binding site" evidence="7">
    <location>
        <position position="93"/>
    </location>
    <ligand>
        <name>a divalent metal cation</name>
        <dbReference type="ChEBI" id="CHEBI:60240"/>
    </ligand>
</feature>
<evidence type="ECO:0000256" key="3">
    <source>
        <dbReference type="ARBA" id="ARBA00022490"/>
    </source>
</evidence>
<dbReference type="GO" id="GO:0000166">
    <property type="term" value="F:nucleotide binding"/>
    <property type="evidence" value="ECO:0007669"/>
    <property type="project" value="UniProtKB-KW"/>
</dbReference>
<sequence length="256" mass="27567">MRILLANDDGYHAPGLAVLETIARQLSDDVWIVAPADEQSGTGRSLTLGRPLRAHRFADKRFAVTGTPTDAVMFALAQVMRDTPPDLILSGVNRGANLGEDVMYSGTASAAMEGALAGIRSVALSQVYGAVEPGDDVSFAVAEEWGTRVLRPLLDAEWAPRSMVNINFPMGDPAAVKGVRVVPQGLRDYGRARFDARKDPRGFDYYWLALAGIATPGARDTDLTTVSDGWVTVTPLHLDLTLHSSLTSLRDVYARS</sequence>
<dbReference type="PANTHER" id="PTHR30457:SF12">
    <property type="entry name" value="5'_3'-NUCLEOTIDASE SURE"/>
    <property type="match status" value="1"/>
</dbReference>
<evidence type="ECO:0000313" key="9">
    <source>
        <dbReference type="EMBL" id="PCG08737.1"/>
    </source>
</evidence>
<dbReference type="HAMAP" id="MF_00060">
    <property type="entry name" value="SurE"/>
    <property type="match status" value="1"/>
</dbReference>
<comment type="subcellular location">
    <subcellularLocation>
        <location evidence="7">Cytoplasm</location>
    </subcellularLocation>
</comment>
<dbReference type="Gene3D" id="3.40.1210.10">
    <property type="entry name" value="Survival protein SurE-like phosphatase/nucleotidase"/>
    <property type="match status" value="1"/>
</dbReference>
<comment type="cofactor">
    <cofactor evidence="7">
        <name>a divalent metal cation</name>
        <dbReference type="ChEBI" id="CHEBI:60240"/>
    </cofactor>
    <text evidence="7">Binds 1 divalent metal cation per subunit.</text>
</comment>
<evidence type="ECO:0000256" key="4">
    <source>
        <dbReference type="ARBA" id="ARBA00022723"/>
    </source>
</evidence>
<keyword evidence="6 7" id="KW-0378">Hydrolase</keyword>
<keyword evidence="4 7" id="KW-0479">Metal-binding</keyword>
<comment type="function">
    <text evidence="7">Nucleotidase that shows phosphatase activity on nucleoside 5'-monophosphates.</text>
</comment>
<protein>
    <recommendedName>
        <fullName evidence="7">5'-nucleotidase SurE</fullName>
        <ecNumber evidence="7">3.1.3.5</ecNumber>
    </recommendedName>
    <alternativeName>
        <fullName evidence="7">Nucleoside 5'-monophosphate phosphohydrolase</fullName>
    </alternativeName>
</protein>
<dbReference type="NCBIfam" id="NF001490">
    <property type="entry name" value="PRK00346.1-4"/>
    <property type="match status" value="1"/>
</dbReference>
<reference evidence="9 10" key="1">
    <citation type="submission" date="2017-09" db="EMBL/GenBank/DDBJ databases">
        <title>Sphingomonas ginsenosidimutans KACC 14949, whole genome shotgun sequence.</title>
        <authorList>
            <person name="Feng G."/>
            <person name="Zhu H."/>
        </authorList>
    </citation>
    <scope>NUCLEOTIDE SEQUENCE [LARGE SCALE GENOMIC DNA]</scope>
    <source>
        <strain evidence="9 10">KACC 14949</strain>
    </source>
</reference>
<dbReference type="GO" id="GO:0046872">
    <property type="term" value="F:metal ion binding"/>
    <property type="evidence" value="ECO:0007669"/>
    <property type="project" value="UniProtKB-UniRule"/>
</dbReference>
<keyword evidence="3 7" id="KW-0963">Cytoplasm</keyword>
<dbReference type="EMBL" id="NWVD01000004">
    <property type="protein sequence ID" value="PCG08737.1"/>
    <property type="molecule type" value="Genomic_DNA"/>
</dbReference>